<dbReference type="EMBL" id="HF935612">
    <property type="protein sequence ID" value="CCX11374.1"/>
    <property type="molecule type" value="Genomic_DNA"/>
</dbReference>
<organism evidence="6 7">
    <name type="scientific">Pyronema omphalodes (strain CBS 100304)</name>
    <name type="common">Pyronema confluens</name>
    <dbReference type="NCBI Taxonomy" id="1076935"/>
    <lineage>
        <taxon>Eukaryota</taxon>
        <taxon>Fungi</taxon>
        <taxon>Dikarya</taxon>
        <taxon>Ascomycota</taxon>
        <taxon>Pezizomycotina</taxon>
        <taxon>Pezizomycetes</taxon>
        <taxon>Pezizales</taxon>
        <taxon>Pyronemataceae</taxon>
        <taxon>Pyronema</taxon>
    </lineage>
</organism>
<accession>U4L4H2</accession>
<dbReference type="AlphaFoldDB" id="U4L4H2"/>
<dbReference type="eggNOG" id="ENOG502SX2D">
    <property type="taxonomic scope" value="Eukaryota"/>
</dbReference>
<evidence type="ECO:0000256" key="5">
    <source>
        <dbReference type="SAM" id="Phobius"/>
    </source>
</evidence>
<protein>
    <submittedName>
        <fullName evidence="6">Similar to ankyrin repeat protein [Talaromyces stipitatus ATCC 10500] acc. no. XP_002478261</fullName>
    </submittedName>
</protein>
<comment type="subcellular location">
    <subcellularLocation>
        <location evidence="1">Membrane</location>
        <topology evidence="1">Multi-pass membrane protein</topology>
    </subcellularLocation>
</comment>
<evidence type="ECO:0000256" key="3">
    <source>
        <dbReference type="ARBA" id="ARBA00022989"/>
    </source>
</evidence>
<dbReference type="SUPFAM" id="SSF144083">
    <property type="entry name" value="Magnesium transport protein CorA, transmembrane region"/>
    <property type="match status" value="1"/>
</dbReference>
<name>U4L4H2_PYROM</name>
<dbReference type="InterPro" id="IPR045863">
    <property type="entry name" value="CorA_TM1_TM2"/>
</dbReference>
<dbReference type="OrthoDB" id="4483578at2759"/>
<evidence type="ECO:0000256" key="2">
    <source>
        <dbReference type="ARBA" id="ARBA00022692"/>
    </source>
</evidence>
<evidence type="ECO:0000256" key="4">
    <source>
        <dbReference type="ARBA" id="ARBA00023136"/>
    </source>
</evidence>
<keyword evidence="3 5" id="KW-1133">Transmembrane helix</keyword>
<keyword evidence="2 5" id="KW-0812">Transmembrane</keyword>
<dbReference type="STRING" id="1076935.U4L4H2"/>
<keyword evidence="4 5" id="KW-0472">Membrane</keyword>
<evidence type="ECO:0000256" key="1">
    <source>
        <dbReference type="ARBA" id="ARBA00004141"/>
    </source>
</evidence>
<sequence>MLAFTIVTIIFLPMSFLSSFFALGVTQFPKNKVNGNISWDLVQVSRWIFGITVALCVPLLLLAFNAHRMRRMAKRTFWSSGEGKHGRTSESYLT</sequence>
<evidence type="ECO:0000313" key="6">
    <source>
        <dbReference type="EMBL" id="CCX11374.1"/>
    </source>
</evidence>
<evidence type="ECO:0000313" key="7">
    <source>
        <dbReference type="Proteomes" id="UP000018144"/>
    </source>
</evidence>
<dbReference type="GO" id="GO:0016020">
    <property type="term" value="C:membrane"/>
    <property type="evidence" value="ECO:0007669"/>
    <property type="project" value="UniProtKB-SubCell"/>
</dbReference>
<dbReference type="Gene3D" id="1.20.58.340">
    <property type="entry name" value="Magnesium transport protein CorA, transmembrane region"/>
    <property type="match status" value="1"/>
</dbReference>
<proteinExistence type="predicted"/>
<dbReference type="Proteomes" id="UP000018144">
    <property type="component" value="Unassembled WGS sequence"/>
</dbReference>
<reference evidence="6 7" key="1">
    <citation type="journal article" date="2013" name="PLoS Genet.">
        <title>The genome and development-dependent transcriptomes of Pyronema confluens: a window into fungal evolution.</title>
        <authorList>
            <person name="Traeger S."/>
            <person name="Altegoer F."/>
            <person name="Freitag M."/>
            <person name="Gabaldon T."/>
            <person name="Kempken F."/>
            <person name="Kumar A."/>
            <person name="Marcet-Houben M."/>
            <person name="Poggeler S."/>
            <person name="Stajich J.E."/>
            <person name="Nowrousian M."/>
        </authorList>
    </citation>
    <scope>NUCLEOTIDE SEQUENCE [LARGE SCALE GENOMIC DNA]</scope>
    <source>
        <strain evidence="7">CBS 100304</strain>
        <tissue evidence="6">Vegetative mycelium</tissue>
    </source>
</reference>
<feature type="transmembrane region" description="Helical" evidence="5">
    <location>
        <begin position="48"/>
        <end position="66"/>
    </location>
</feature>
<gene>
    <name evidence="6" type="ORF">PCON_10968</name>
</gene>
<keyword evidence="7" id="KW-1185">Reference proteome</keyword>